<evidence type="ECO:0000259" key="7">
    <source>
        <dbReference type="Pfam" id="PF04884"/>
    </source>
</evidence>
<keyword evidence="4" id="KW-1133">Transmembrane helix</keyword>
<dbReference type="Pfam" id="PF24160">
    <property type="entry name" value="UVB_sens_C"/>
    <property type="match status" value="1"/>
</dbReference>
<dbReference type="GO" id="GO:0016020">
    <property type="term" value="C:membrane"/>
    <property type="evidence" value="ECO:0007669"/>
    <property type="project" value="UniProtKB-SubCell"/>
</dbReference>
<dbReference type="AlphaFoldDB" id="A0AAD2FQH3"/>
<evidence type="ECO:0000256" key="5">
    <source>
        <dbReference type="ARBA" id="ARBA00023136"/>
    </source>
</evidence>
<protein>
    <submittedName>
        <fullName evidence="9">Uncharacterized protein</fullName>
    </submittedName>
</protein>
<comment type="caution">
    <text evidence="9">The sequence shown here is derived from an EMBL/GenBank/DDBJ whole genome shotgun (WGS) entry which is preliminary data.</text>
</comment>
<keyword evidence="6" id="KW-0732">Signal</keyword>
<feature type="chain" id="PRO_5042188270" evidence="6">
    <location>
        <begin position="22"/>
        <end position="475"/>
    </location>
</feature>
<comment type="subcellular location">
    <subcellularLocation>
        <location evidence="1">Membrane</location>
    </subcellularLocation>
</comment>
<dbReference type="EMBL" id="CAKOGP040001758">
    <property type="protein sequence ID" value="CAJ1949448.1"/>
    <property type="molecule type" value="Genomic_DNA"/>
</dbReference>
<dbReference type="InterPro" id="IPR006968">
    <property type="entry name" value="RUS_fam"/>
</dbReference>
<evidence type="ECO:0000313" key="10">
    <source>
        <dbReference type="Proteomes" id="UP001295423"/>
    </source>
</evidence>
<dbReference type="PANTHER" id="PTHR12770">
    <property type="entry name" value="RUS1 FAMILY PROTEIN C16ORF58"/>
    <property type="match status" value="1"/>
</dbReference>
<accession>A0AAD2FQH3</accession>
<keyword evidence="10" id="KW-1185">Reference proteome</keyword>
<evidence type="ECO:0000256" key="4">
    <source>
        <dbReference type="ARBA" id="ARBA00022989"/>
    </source>
</evidence>
<evidence type="ECO:0000256" key="2">
    <source>
        <dbReference type="ARBA" id="ARBA00007558"/>
    </source>
</evidence>
<name>A0AAD2FQH3_9STRA</name>
<dbReference type="InterPro" id="IPR054549">
    <property type="entry name" value="UVB_sens_RUS_dom"/>
</dbReference>
<reference evidence="9" key="1">
    <citation type="submission" date="2023-08" db="EMBL/GenBank/DDBJ databases">
        <authorList>
            <person name="Audoor S."/>
            <person name="Bilcke G."/>
        </authorList>
    </citation>
    <scope>NUCLEOTIDE SEQUENCE</scope>
</reference>
<dbReference type="InterPro" id="IPR055412">
    <property type="entry name" value="UVB_sens_C"/>
</dbReference>
<evidence type="ECO:0000256" key="6">
    <source>
        <dbReference type="SAM" id="SignalP"/>
    </source>
</evidence>
<proteinExistence type="inferred from homology"/>
<sequence length="475" mass="52340">MSSFLVRLIIVSLLLIQCTECLSSDNKRRLDIVSTNRNGGHTKVFHLDADGNPRVDPSSSSATAKRRIQGLQHISSVIRSTFLPSGYPTRTPSGYLQYSAWSWIQDLSTQLRSVLATQRVLEGVGVGREGATAISALMNYLVRDGCGMAANLLFTSGWSTCFRTDIKRWRLFADTILDVGITCEVAAVLVPQAFFLPMISIGNICKSICGVAAGACGGAINLHWAKGSDISDINAKFGAQHTCTGALGLVFAALFARSVNQTKPTVLWSLYFLLTFIHIFANTRCMKLISFDYCNNTRLDILLAEFFSKRRDGGDTNESLFQKLPTPTEVSRTESLFFGVGDGHRGLLTSVPFRFGVDFEEFHQASRGNLPMQSDGTVEFDSEKYIITAGMTKRNKKCIAVSFLSDASPRDVTKAYFHAMCLAIQIQKGDTLHSLTDIQDLWNPFEALATKAGWDLDKTELRSEGFELTLHSNES</sequence>
<feature type="signal peptide" evidence="6">
    <location>
        <begin position="1"/>
        <end position="21"/>
    </location>
</feature>
<evidence type="ECO:0000256" key="3">
    <source>
        <dbReference type="ARBA" id="ARBA00022692"/>
    </source>
</evidence>
<comment type="similarity">
    <text evidence="2">Belongs to the RUS1 family.</text>
</comment>
<evidence type="ECO:0000256" key="1">
    <source>
        <dbReference type="ARBA" id="ARBA00004370"/>
    </source>
</evidence>
<feature type="domain" description="Root UVB sensitive protein C-terminal" evidence="8">
    <location>
        <begin position="325"/>
        <end position="432"/>
    </location>
</feature>
<dbReference type="Proteomes" id="UP001295423">
    <property type="component" value="Unassembled WGS sequence"/>
</dbReference>
<dbReference type="Pfam" id="PF04884">
    <property type="entry name" value="UVB_sens_prot"/>
    <property type="match status" value="1"/>
</dbReference>
<gene>
    <name evidence="9" type="ORF">CYCCA115_LOCUS12100</name>
</gene>
<keyword evidence="3" id="KW-0812">Transmembrane</keyword>
<keyword evidence="5" id="KW-0472">Membrane</keyword>
<feature type="domain" description="Protein root UVB sensitive/RUS" evidence="7">
    <location>
        <begin position="72"/>
        <end position="309"/>
    </location>
</feature>
<evidence type="ECO:0000259" key="8">
    <source>
        <dbReference type="Pfam" id="PF24160"/>
    </source>
</evidence>
<dbReference type="PANTHER" id="PTHR12770:SF31">
    <property type="entry name" value="RUS FAMILY MEMBER 1"/>
    <property type="match status" value="1"/>
</dbReference>
<organism evidence="9 10">
    <name type="scientific">Cylindrotheca closterium</name>
    <dbReference type="NCBI Taxonomy" id="2856"/>
    <lineage>
        <taxon>Eukaryota</taxon>
        <taxon>Sar</taxon>
        <taxon>Stramenopiles</taxon>
        <taxon>Ochrophyta</taxon>
        <taxon>Bacillariophyta</taxon>
        <taxon>Bacillariophyceae</taxon>
        <taxon>Bacillariophycidae</taxon>
        <taxon>Bacillariales</taxon>
        <taxon>Bacillariaceae</taxon>
        <taxon>Cylindrotheca</taxon>
    </lineage>
</organism>
<evidence type="ECO:0000313" key="9">
    <source>
        <dbReference type="EMBL" id="CAJ1949448.1"/>
    </source>
</evidence>